<dbReference type="GO" id="GO:0035869">
    <property type="term" value="C:ciliary transition zone"/>
    <property type="evidence" value="ECO:0007669"/>
    <property type="project" value="TreeGrafter"/>
</dbReference>
<dbReference type="GO" id="GO:0016020">
    <property type="term" value="C:membrane"/>
    <property type="evidence" value="ECO:0007669"/>
    <property type="project" value="UniProtKB-SubCell"/>
</dbReference>
<dbReference type="PANTHER" id="PTHR13531:SF0">
    <property type="entry name" value="GEO07735P1-RELATED"/>
    <property type="match status" value="1"/>
</dbReference>
<keyword evidence="3 5" id="KW-1133">Transmembrane helix</keyword>
<evidence type="ECO:0008006" key="8">
    <source>
        <dbReference type="Google" id="ProtNLM"/>
    </source>
</evidence>
<evidence type="ECO:0000256" key="5">
    <source>
        <dbReference type="SAM" id="Phobius"/>
    </source>
</evidence>
<dbReference type="AlphaFoldDB" id="A0A0A9WUQ7"/>
<evidence type="ECO:0000313" key="6">
    <source>
        <dbReference type="EMBL" id="JAG08575.1"/>
    </source>
</evidence>
<dbReference type="PANTHER" id="PTHR13531">
    <property type="entry name" value="GEO07735P1-RELATED-RELATED"/>
    <property type="match status" value="1"/>
</dbReference>
<evidence type="ECO:0000313" key="7">
    <source>
        <dbReference type="EMBL" id="JAG63850.1"/>
    </source>
</evidence>
<sequence length="133" mass="15300">MPNLGLASITFFNYYYYCMFAVATAASYLYKVTSLPYPSGNVASEVAIFLFLGAIQVMRLYLARKGNLTDSWPPMLVSLLLTAPSLLGVLYFRLWQTYILRLEVILVYIELIFETLFFIFGLLHFLTLLYYKG</sequence>
<protein>
    <recommendedName>
        <fullName evidence="8">Transmembrane protein 216</fullName>
    </recommendedName>
</protein>
<evidence type="ECO:0000256" key="3">
    <source>
        <dbReference type="ARBA" id="ARBA00022989"/>
    </source>
</evidence>
<dbReference type="EMBL" id="GBHO01035029">
    <property type="protein sequence ID" value="JAG08575.1"/>
    <property type="molecule type" value="Transcribed_RNA"/>
</dbReference>
<feature type="transmembrane region" description="Helical" evidence="5">
    <location>
        <begin position="42"/>
        <end position="62"/>
    </location>
</feature>
<proteinExistence type="predicted"/>
<dbReference type="InterPro" id="IPR019184">
    <property type="entry name" value="Uncharacterised_TM-17"/>
</dbReference>
<name>A0A0A9WUQ7_LYGHE</name>
<dbReference type="GO" id="GO:1905515">
    <property type="term" value="P:non-motile cilium assembly"/>
    <property type="evidence" value="ECO:0007669"/>
    <property type="project" value="TreeGrafter"/>
</dbReference>
<dbReference type="Pfam" id="PF09799">
    <property type="entry name" value="Transmemb_17"/>
    <property type="match status" value="1"/>
</dbReference>
<feature type="transmembrane region" description="Helical" evidence="5">
    <location>
        <begin position="74"/>
        <end position="93"/>
    </location>
</feature>
<keyword evidence="2 5" id="KW-0812">Transmembrane</keyword>
<organism evidence="6">
    <name type="scientific">Lygus hesperus</name>
    <name type="common">Western plant bug</name>
    <dbReference type="NCBI Taxonomy" id="30085"/>
    <lineage>
        <taxon>Eukaryota</taxon>
        <taxon>Metazoa</taxon>
        <taxon>Ecdysozoa</taxon>
        <taxon>Arthropoda</taxon>
        <taxon>Hexapoda</taxon>
        <taxon>Insecta</taxon>
        <taxon>Pterygota</taxon>
        <taxon>Neoptera</taxon>
        <taxon>Paraneoptera</taxon>
        <taxon>Hemiptera</taxon>
        <taxon>Heteroptera</taxon>
        <taxon>Panheteroptera</taxon>
        <taxon>Cimicomorpha</taxon>
        <taxon>Miridae</taxon>
        <taxon>Mirini</taxon>
        <taxon>Lygus</taxon>
    </lineage>
</organism>
<comment type="subcellular location">
    <subcellularLocation>
        <location evidence="1">Membrane</location>
        <topology evidence="1">Multi-pass membrane protein</topology>
    </subcellularLocation>
</comment>
<gene>
    <name evidence="6" type="ORF">CM83_1043</name>
</gene>
<reference evidence="6" key="2">
    <citation type="submission" date="2014-07" db="EMBL/GenBank/DDBJ databases">
        <authorList>
            <person name="Hull J."/>
        </authorList>
    </citation>
    <scope>NUCLEOTIDE SEQUENCE</scope>
</reference>
<accession>A0A0A9WUQ7</accession>
<feature type="transmembrane region" description="Helical" evidence="5">
    <location>
        <begin position="12"/>
        <end position="30"/>
    </location>
</feature>
<evidence type="ECO:0000256" key="2">
    <source>
        <dbReference type="ARBA" id="ARBA00022692"/>
    </source>
</evidence>
<evidence type="ECO:0000256" key="4">
    <source>
        <dbReference type="ARBA" id="ARBA00023136"/>
    </source>
</evidence>
<reference evidence="6" key="1">
    <citation type="journal article" date="2014" name="PLoS ONE">
        <title>Transcriptome-Based Identification of ABC Transporters in the Western Tarnished Plant Bug Lygus hesperus.</title>
        <authorList>
            <person name="Hull J.J."/>
            <person name="Chaney K."/>
            <person name="Geib S.M."/>
            <person name="Fabrick J.A."/>
            <person name="Brent C.S."/>
            <person name="Walsh D."/>
            <person name="Lavine L.C."/>
        </authorList>
    </citation>
    <scope>NUCLEOTIDE SEQUENCE</scope>
</reference>
<dbReference type="EMBL" id="GBRD01001971">
    <property type="protein sequence ID" value="JAG63850.1"/>
    <property type="molecule type" value="Transcribed_RNA"/>
</dbReference>
<keyword evidence="4 5" id="KW-0472">Membrane</keyword>
<evidence type="ECO:0000256" key="1">
    <source>
        <dbReference type="ARBA" id="ARBA00004141"/>
    </source>
</evidence>
<feature type="transmembrane region" description="Helical" evidence="5">
    <location>
        <begin position="105"/>
        <end position="131"/>
    </location>
</feature>
<reference evidence="7" key="3">
    <citation type="submission" date="2014-09" db="EMBL/GenBank/DDBJ databases">
        <authorList>
            <person name="Magalhaes I.L.F."/>
            <person name="Oliveira U."/>
            <person name="Santos F.R."/>
            <person name="Vidigal T.H.D.A."/>
            <person name="Brescovit A.D."/>
            <person name="Santos A.J."/>
        </authorList>
    </citation>
    <scope>NUCLEOTIDE SEQUENCE</scope>
</reference>